<keyword evidence="1" id="KW-0472">Membrane</keyword>
<protein>
    <submittedName>
        <fullName evidence="2">Uncharacterized protein</fullName>
    </submittedName>
</protein>
<feature type="transmembrane region" description="Helical" evidence="1">
    <location>
        <begin position="109"/>
        <end position="134"/>
    </location>
</feature>
<sequence>MTTFFPSPTSSSSSSALVRTLMVWLLSNLGGTSVLALDFSIESPADLTIPLLVGFMAALISLAYVPLAWPFFALAQRICTGWRCQLLAVAGVVTVFGVANYLLLQWLPIGSFGTLLTFSRPYLGAALLAVAWLYRPQSAGQPATAKLSRPAPLLNSWCIRTPRRRPLLAK</sequence>
<evidence type="ECO:0000313" key="3">
    <source>
        <dbReference type="Proteomes" id="UP000717634"/>
    </source>
</evidence>
<dbReference type="Proteomes" id="UP000717634">
    <property type="component" value="Unassembled WGS sequence"/>
</dbReference>
<keyword evidence="3" id="KW-1185">Reference proteome</keyword>
<proteinExistence type="predicted"/>
<evidence type="ECO:0000313" key="2">
    <source>
        <dbReference type="EMBL" id="NKI88270.1"/>
    </source>
</evidence>
<evidence type="ECO:0000256" key="1">
    <source>
        <dbReference type="SAM" id="Phobius"/>
    </source>
</evidence>
<dbReference type="RefSeq" id="WP_168671917.1">
    <property type="nucleotide sequence ID" value="NZ_JAAVTK010000002.1"/>
</dbReference>
<accession>A0ABX1HEG3</accession>
<gene>
    <name evidence="2" type="ORF">HBN54_000857</name>
</gene>
<feature type="transmembrane region" description="Helical" evidence="1">
    <location>
        <begin position="47"/>
        <end position="72"/>
    </location>
</feature>
<organism evidence="2 3">
    <name type="scientific">Hymenobacter artigasi</name>
    <dbReference type="NCBI Taxonomy" id="2719616"/>
    <lineage>
        <taxon>Bacteria</taxon>
        <taxon>Pseudomonadati</taxon>
        <taxon>Bacteroidota</taxon>
        <taxon>Cytophagia</taxon>
        <taxon>Cytophagales</taxon>
        <taxon>Hymenobacteraceae</taxon>
        <taxon>Hymenobacter</taxon>
    </lineage>
</organism>
<reference evidence="2 3" key="1">
    <citation type="submission" date="2020-03" db="EMBL/GenBank/DDBJ databases">
        <title>Genomic Encyclopedia of Type Strains, Phase IV (KMG-V): Genome sequencing to study the core and pangenomes of soil and plant-associated prokaryotes.</title>
        <authorList>
            <person name="Whitman W."/>
        </authorList>
    </citation>
    <scope>NUCLEOTIDE SEQUENCE [LARGE SCALE GENOMIC DNA]</scope>
    <source>
        <strain evidence="2 3">1B</strain>
    </source>
</reference>
<keyword evidence="1" id="KW-0812">Transmembrane</keyword>
<dbReference type="EMBL" id="JAAVTK010000002">
    <property type="protein sequence ID" value="NKI88270.1"/>
    <property type="molecule type" value="Genomic_DNA"/>
</dbReference>
<name>A0ABX1HEG3_9BACT</name>
<feature type="transmembrane region" description="Helical" evidence="1">
    <location>
        <begin position="21"/>
        <end position="41"/>
    </location>
</feature>
<comment type="caution">
    <text evidence="2">The sequence shown here is derived from an EMBL/GenBank/DDBJ whole genome shotgun (WGS) entry which is preliminary data.</text>
</comment>
<feature type="transmembrane region" description="Helical" evidence="1">
    <location>
        <begin position="84"/>
        <end position="103"/>
    </location>
</feature>
<keyword evidence="1" id="KW-1133">Transmembrane helix</keyword>